<reference evidence="2 3" key="1">
    <citation type="submission" date="2018-08" db="EMBL/GenBank/DDBJ databases">
        <title>Genomic Encyclopedia of Archaeal and Bacterial Type Strains, Phase II (KMG-II): from individual species to whole genera.</title>
        <authorList>
            <person name="Goeker M."/>
        </authorList>
    </citation>
    <scope>NUCLEOTIDE SEQUENCE [LARGE SCALE GENOMIC DNA]</scope>
    <source>
        <strain evidence="2 3">DSM 15986</strain>
    </source>
</reference>
<dbReference type="InterPro" id="IPR016181">
    <property type="entry name" value="Acyl_CoA_acyltransferase"/>
</dbReference>
<accession>A0A3E0DZ31</accession>
<dbReference type="PANTHER" id="PTHR43610:SF1">
    <property type="entry name" value="N-ACETYLTRANSFERASE DOMAIN-CONTAINING PROTEIN"/>
    <property type="match status" value="1"/>
</dbReference>
<name>A0A3E0DZ31_9BACT</name>
<feature type="domain" description="N-acetyltransferase" evidence="1">
    <location>
        <begin position="13"/>
        <end position="164"/>
    </location>
</feature>
<evidence type="ECO:0000313" key="2">
    <source>
        <dbReference type="EMBL" id="REG90309.1"/>
    </source>
</evidence>
<dbReference type="OrthoDB" id="9795199at2"/>
<proteinExistence type="predicted"/>
<evidence type="ECO:0000313" key="3">
    <source>
        <dbReference type="Proteomes" id="UP000256405"/>
    </source>
</evidence>
<dbReference type="EMBL" id="QUNF01000007">
    <property type="protein sequence ID" value="REG90309.1"/>
    <property type="molecule type" value="Genomic_DNA"/>
</dbReference>
<dbReference type="InterPro" id="IPR000182">
    <property type="entry name" value="GNAT_dom"/>
</dbReference>
<dbReference type="Pfam" id="PF13302">
    <property type="entry name" value="Acetyltransf_3"/>
    <property type="match status" value="1"/>
</dbReference>
<dbReference type="SUPFAM" id="SSF55729">
    <property type="entry name" value="Acyl-CoA N-acyltransferases (Nat)"/>
    <property type="match status" value="1"/>
</dbReference>
<dbReference type="RefSeq" id="WP_086539940.1">
    <property type="nucleotide sequence ID" value="NZ_MSSW01000004.1"/>
</dbReference>
<keyword evidence="3" id="KW-1185">Reference proteome</keyword>
<protein>
    <submittedName>
        <fullName evidence="2">RimJ/RimL family protein N-acetyltransferase</fullName>
    </submittedName>
</protein>
<dbReference type="GO" id="GO:0016747">
    <property type="term" value="F:acyltransferase activity, transferring groups other than amino-acyl groups"/>
    <property type="evidence" value="ECO:0007669"/>
    <property type="project" value="InterPro"/>
</dbReference>
<sequence length="184" mass="21247">MLNPKLILENERILLRPISEQDFPSLMRLANDPSLWTSFTYDLSIPAEFDEWARPALLGQRLQFVVIEKSSKAIVGSTAFGNFSPRDQRIEIGWTWLGRAHHGAGINHQMKLLMVRYCAEVLKLKRVELKTDVLNIPARNAMLKMGFVEEGILRSHTQMTHDRRRNTIYYSLLEGEFMGFLEGK</sequence>
<dbReference type="PROSITE" id="PS51186">
    <property type="entry name" value="GNAT"/>
    <property type="match status" value="1"/>
</dbReference>
<evidence type="ECO:0000259" key="1">
    <source>
        <dbReference type="PROSITE" id="PS51186"/>
    </source>
</evidence>
<comment type="caution">
    <text evidence="2">The sequence shown here is derived from an EMBL/GenBank/DDBJ whole genome shotgun (WGS) entry which is preliminary data.</text>
</comment>
<keyword evidence="2" id="KW-0808">Transferase</keyword>
<organism evidence="2 3">
    <name type="scientific">Algoriphagus antarcticus</name>
    <dbReference type="NCBI Taxonomy" id="238540"/>
    <lineage>
        <taxon>Bacteria</taxon>
        <taxon>Pseudomonadati</taxon>
        <taxon>Bacteroidota</taxon>
        <taxon>Cytophagia</taxon>
        <taxon>Cytophagales</taxon>
        <taxon>Cyclobacteriaceae</taxon>
        <taxon>Algoriphagus</taxon>
    </lineage>
</organism>
<dbReference type="AlphaFoldDB" id="A0A3E0DZ31"/>
<dbReference type="Proteomes" id="UP000256405">
    <property type="component" value="Unassembled WGS sequence"/>
</dbReference>
<dbReference type="PANTHER" id="PTHR43610">
    <property type="entry name" value="BLL6696 PROTEIN"/>
    <property type="match status" value="1"/>
</dbReference>
<gene>
    <name evidence="2" type="ORF">C8N25_10748</name>
</gene>
<dbReference type="Gene3D" id="3.40.630.30">
    <property type="match status" value="1"/>
</dbReference>